<dbReference type="HAMAP" id="MF_01930">
    <property type="entry name" value="PurN"/>
    <property type="match status" value="1"/>
</dbReference>
<keyword evidence="2 6" id="KW-0808">Transferase</keyword>
<dbReference type="NCBIfam" id="TIGR00639">
    <property type="entry name" value="PurN"/>
    <property type="match status" value="1"/>
</dbReference>
<dbReference type="STRING" id="576118.SAMN05216216_10110"/>
<keyword evidence="9" id="KW-1185">Reference proteome</keyword>
<dbReference type="GO" id="GO:0006189">
    <property type="term" value="P:'de novo' IMP biosynthetic process"/>
    <property type="evidence" value="ECO:0007669"/>
    <property type="project" value="UniProtKB-UniRule"/>
</dbReference>
<comment type="pathway">
    <text evidence="1 6">Purine metabolism; IMP biosynthesis via de novo pathway; N(2)-formyl-N(1)-(5-phospho-D-ribosyl)glycinamide from N(1)-(5-phospho-D-ribosyl)glycinamide (10-formyl THF route): step 1/1.</text>
</comment>
<dbReference type="PANTHER" id="PTHR43369">
    <property type="entry name" value="PHOSPHORIBOSYLGLYCINAMIDE FORMYLTRANSFERASE"/>
    <property type="match status" value="1"/>
</dbReference>
<proteinExistence type="inferred from homology"/>
<evidence type="ECO:0000256" key="2">
    <source>
        <dbReference type="ARBA" id="ARBA00022679"/>
    </source>
</evidence>
<dbReference type="InterPro" id="IPR004607">
    <property type="entry name" value="GART"/>
</dbReference>
<dbReference type="Pfam" id="PF00551">
    <property type="entry name" value="Formyl_trans_N"/>
    <property type="match status" value="1"/>
</dbReference>
<comment type="catalytic activity">
    <reaction evidence="5 6">
        <text>N(1)-(5-phospho-beta-D-ribosyl)glycinamide + (6R)-10-formyltetrahydrofolate = N(2)-formyl-N(1)-(5-phospho-beta-D-ribosyl)glycinamide + (6S)-5,6,7,8-tetrahydrofolate + H(+)</text>
        <dbReference type="Rhea" id="RHEA:15053"/>
        <dbReference type="ChEBI" id="CHEBI:15378"/>
        <dbReference type="ChEBI" id="CHEBI:57453"/>
        <dbReference type="ChEBI" id="CHEBI:143788"/>
        <dbReference type="ChEBI" id="CHEBI:147286"/>
        <dbReference type="ChEBI" id="CHEBI:195366"/>
        <dbReference type="EC" id="2.1.2.2"/>
    </reaction>
</comment>
<reference evidence="9" key="1">
    <citation type="submission" date="2016-10" db="EMBL/GenBank/DDBJ databases">
        <authorList>
            <person name="Varghese N."/>
            <person name="Submissions S."/>
        </authorList>
    </citation>
    <scope>NUCLEOTIDE SEQUENCE [LARGE SCALE GENOMIC DNA]</scope>
    <source>
        <strain evidence="9">CGMCC 1.8895</strain>
    </source>
</reference>
<dbReference type="EC" id="2.1.2.2" evidence="6"/>
<dbReference type="OrthoDB" id="9806170at2"/>
<comment type="similarity">
    <text evidence="4 6">Belongs to the GART family.</text>
</comment>
<sequence>MTKTRVAVFASGGGTNFENLVNQQEEAGIEIVVLISDYNPAYAIQRAINRGIDYIVVEREKYDSRADFEKDMLSVLKMYQVEYILLAGYMRILSADFISEYPRRIINIHPSMLPDFKGANGIEDAFNAGVTETGVTVHFVDAGIDTGEIIAQVPVEIAPDDTLADLEYKIHSIEHQLYPQAVKMVLAKAEEDKQ</sequence>
<feature type="domain" description="Formyl transferase N-terminal" evidence="7">
    <location>
        <begin position="5"/>
        <end position="182"/>
    </location>
</feature>
<evidence type="ECO:0000256" key="1">
    <source>
        <dbReference type="ARBA" id="ARBA00005054"/>
    </source>
</evidence>
<dbReference type="GO" id="GO:0004644">
    <property type="term" value="F:phosphoribosylglycinamide formyltransferase activity"/>
    <property type="evidence" value="ECO:0007669"/>
    <property type="project" value="UniProtKB-UniRule"/>
</dbReference>
<keyword evidence="3 6" id="KW-0658">Purine biosynthesis</keyword>
<evidence type="ECO:0000259" key="7">
    <source>
        <dbReference type="Pfam" id="PF00551"/>
    </source>
</evidence>
<comment type="function">
    <text evidence="6">Catalyzes the transfer of a formyl group from 10-formyltetrahydrofolate to 5-phospho-ribosyl-glycinamide (GAR), producing 5-phospho-ribosyl-N-formylglycinamide (FGAR) and tetrahydrofolate.</text>
</comment>
<dbReference type="AlphaFoldDB" id="A0A1G8ZV82"/>
<evidence type="ECO:0000256" key="3">
    <source>
        <dbReference type="ARBA" id="ARBA00022755"/>
    </source>
</evidence>
<feature type="binding site" evidence="6">
    <location>
        <position position="107"/>
    </location>
    <ligand>
        <name>(6R)-10-formyltetrahydrofolate</name>
        <dbReference type="ChEBI" id="CHEBI:195366"/>
    </ligand>
</feature>
<evidence type="ECO:0000313" key="9">
    <source>
        <dbReference type="Proteomes" id="UP000199008"/>
    </source>
</evidence>
<feature type="binding site" evidence="6">
    <location>
        <begin position="14"/>
        <end position="16"/>
    </location>
    <ligand>
        <name>N(1)-(5-phospho-beta-D-ribosyl)glycinamide</name>
        <dbReference type="ChEBI" id="CHEBI:143788"/>
    </ligand>
</feature>
<dbReference type="Proteomes" id="UP000199008">
    <property type="component" value="Unassembled WGS sequence"/>
</dbReference>
<dbReference type="UniPathway" id="UPA00074">
    <property type="reaction ID" value="UER00126"/>
</dbReference>
<evidence type="ECO:0000256" key="4">
    <source>
        <dbReference type="ARBA" id="ARBA00038440"/>
    </source>
</evidence>
<protein>
    <recommendedName>
        <fullName evidence="6">Phosphoribosylglycinamide formyltransferase</fullName>
        <ecNumber evidence="6">2.1.2.2</ecNumber>
    </recommendedName>
    <alternativeName>
        <fullName evidence="6">5'-phosphoribosylglycinamide transformylase</fullName>
    </alternativeName>
    <alternativeName>
        <fullName evidence="6">GAR transformylase</fullName>
        <shortName evidence="6">GART</shortName>
    </alternativeName>
</protein>
<dbReference type="SUPFAM" id="SSF53328">
    <property type="entry name" value="Formyltransferase"/>
    <property type="match status" value="1"/>
</dbReference>
<evidence type="ECO:0000256" key="5">
    <source>
        <dbReference type="ARBA" id="ARBA00047664"/>
    </source>
</evidence>
<gene>
    <name evidence="6" type="primary">purN</name>
    <name evidence="8" type="ORF">SAMN05216216_10110</name>
</gene>
<dbReference type="PANTHER" id="PTHR43369:SF2">
    <property type="entry name" value="PHOSPHORIBOSYLGLYCINAMIDE FORMYLTRANSFERASE"/>
    <property type="match status" value="1"/>
</dbReference>
<feature type="binding site" evidence="6">
    <location>
        <position position="65"/>
    </location>
    <ligand>
        <name>(6R)-10-formyltetrahydrofolate</name>
        <dbReference type="ChEBI" id="CHEBI:195366"/>
    </ligand>
</feature>
<organism evidence="8 9">
    <name type="scientific">Lacicoccus qingdaonensis</name>
    <dbReference type="NCBI Taxonomy" id="576118"/>
    <lineage>
        <taxon>Bacteria</taxon>
        <taxon>Bacillati</taxon>
        <taxon>Bacillota</taxon>
        <taxon>Bacilli</taxon>
        <taxon>Bacillales</taxon>
        <taxon>Salinicoccaceae</taxon>
        <taxon>Lacicoccus</taxon>
    </lineage>
</organism>
<dbReference type="RefSeq" id="WP_092983563.1">
    <property type="nucleotide sequence ID" value="NZ_FNFY01000001.1"/>
</dbReference>
<feature type="site" description="Raises pKa of active site His" evidence="6">
    <location>
        <position position="145"/>
    </location>
</feature>
<name>A0A1G8ZV82_9BACL</name>
<dbReference type="InterPro" id="IPR036477">
    <property type="entry name" value="Formyl_transf_N_sf"/>
</dbReference>
<dbReference type="CDD" id="cd08645">
    <property type="entry name" value="FMT_core_GART"/>
    <property type="match status" value="1"/>
</dbReference>
<evidence type="ECO:0000256" key="6">
    <source>
        <dbReference type="HAMAP-Rule" id="MF_01930"/>
    </source>
</evidence>
<dbReference type="Gene3D" id="3.40.50.170">
    <property type="entry name" value="Formyl transferase, N-terminal domain"/>
    <property type="match status" value="1"/>
</dbReference>
<feature type="active site" description="Proton donor" evidence="6">
    <location>
        <position position="109"/>
    </location>
</feature>
<dbReference type="InterPro" id="IPR002376">
    <property type="entry name" value="Formyl_transf_N"/>
</dbReference>
<dbReference type="GO" id="GO:0005829">
    <property type="term" value="C:cytosol"/>
    <property type="evidence" value="ECO:0007669"/>
    <property type="project" value="TreeGrafter"/>
</dbReference>
<evidence type="ECO:0000313" key="8">
    <source>
        <dbReference type="EMBL" id="SDK18953.1"/>
    </source>
</evidence>
<dbReference type="PROSITE" id="PS00373">
    <property type="entry name" value="GART"/>
    <property type="match status" value="1"/>
</dbReference>
<accession>A0A1G8ZV82</accession>
<feature type="binding site" evidence="6">
    <location>
        <begin position="90"/>
        <end position="93"/>
    </location>
    <ligand>
        <name>(6R)-10-formyltetrahydrofolate</name>
        <dbReference type="ChEBI" id="CHEBI:195366"/>
    </ligand>
</feature>
<dbReference type="InterPro" id="IPR001555">
    <property type="entry name" value="GART_AS"/>
</dbReference>
<dbReference type="EMBL" id="FNFY01000001">
    <property type="protein sequence ID" value="SDK18953.1"/>
    <property type="molecule type" value="Genomic_DNA"/>
</dbReference>